<feature type="transmembrane region" description="Helical" evidence="10">
    <location>
        <begin position="113"/>
        <end position="134"/>
    </location>
</feature>
<evidence type="ECO:0000256" key="7">
    <source>
        <dbReference type="ARBA" id="ARBA00022989"/>
    </source>
</evidence>
<feature type="transmembrane region" description="Helical" evidence="10">
    <location>
        <begin position="271"/>
        <end position="304"/>
    </location>
</feature>
<dbReference type="Pfam" id="PF00005">
    <property type="entry name" value="ABC_tran"/>
    <property type="match status" value="3"/>
</dbReference>
<feature type="region of interest" description="Disordered" evidence="9">
    <location>
        <begin position="839"/>
        <end position="885"/>
    </location>
</feature>
<feature type="transmembrane region" description="Helical" evidence="10">
    <location>
        <begin position="453"/>
        <end position="480"/>
    </location>
</feature>
<dbReference type="InterPro" id="IPR011527">
    <property type="entry name" value="ABC1_TM_dom"/>
</dbReference>
<feature type="compositionally biased region" description="Basic and acidic residues" evidence="9">
    <location>
        <begin position="863"/>
        <end position="877"/>
    </location>
</feature>
<feature type="transmembrane region" description="Helical" evidence="10">
    <location>
        <begin position="1052"/>
        <end position="1072"/>
    </location>
</feature>
<dbReference type="OrthoDB" id="6500128at2759"/>
<dbReference type="InterPro" id="IPR003593">
    <property type="entry name" value="AAA+_ATPase"/>
</dbReference>
<dbReference type="PANTHER" id="PTHR24223:SF443">
    <property type="entry name" value="MULTIDRUG-RESISTANCE LIKE PROTEIN 1, ISOFORM I"/>
    <property type="match status" value="1"/>
</dbReference>
<evidence type="ECO:0000256" key="5">
    <source>
        <dbReference type="ARBA" id="ARBA00022741"/>
    </source>
</evidence>
<sequence length="1526" mass="171799">MPPNLEVSKYWPHSLGRTWTIYGTTQTLTLISVALLIARAVVLSQRGAAPPAELLAMSTWAIAWVFALVLNHFETKYTFRSSDYIYIYYLLTIIACAIQTRSRVLLDQNTSDLQFQLLMAFFGTNMAAFIIEALPRGRTKVQRQSGGSQFEKANWFSRVSFHYMQQAVSLGYKRPLEAEDVANMMPKRLTTKYSHEYLSKRWEAHVAKCQAKGTKPSLLRLILTSYGSHWLPILIYRFAASGLQYASPKLLNSLLDFIQSYREDDLAPKPLSLGILLALGLFLCSLVVSFIQAAFFVVTCNFGIEVRTALIAMLYRKSLVLSSAAKQKSTIGEITNHMSVDAERWSLNSMFLPMLISAPFEIGLAIWMLYQQIGWSVFLGLATIIGMIPIQGVLAKFYQRAKTQKLEAMDVRLRLVNEVLSGIKIVKLYGWEDSFRDKIQASRNREIRVLRKLGVTFSIMSIMFSTLPMLVSLVSFAVYATVGGPGFTPGNMSPQVVFVSISLFGLLTRPISMLSHALAETVGLKVATNRINKFLLAEEIHEGDVEHTDADPENPTRPVVEIENGVFAWVKEQPDVETEKEKRRRIKTEERQYKQAEKEAIRAGKPAPVREPSEEEKEKAVDRSPTLKNIHFTVQSQSLTAIVGRVGQGKTSLLSSIIGDMYKRLGTVRVSGRIAYAAQQAWIVNATVRDNIVFGMPFDQDKYDRIIYAAGLKPDIEMLPGGDQTEIGERGINLSGGQKQRISLARAAYQDADVYLLDDPLSAVDAHVDQHLWENLIGPEGLLKDKTRLLVTHGIHHLEYVDNIVVMKNGEISENGRYDDLMATKSDFHQLIKEYSVNEGRKKDKDERSSTSVDDDMTEDGNQPDRAKDGHTHAEKPSEDDDDDKANLVEKEKMESGSVSWKVYNIYLKAVTYRNTIITIALFFGGQACQIGTNLWLKRWTDKDDEMTLGLYLGIYAVLIAIYMLASLLVTYVIMVVACLRASRLLHDSLLHRVLTLPMSFFDTTPLGRVVNRFSSDIFSLDELVPWAFMSFLMCFAPVVGTLIVIAVTTPLFLATIPPLFIMYVFIQDYYIKCSRALKRIDSVSKSPIYQHFSETLSGVSSVRAMRVKERFTQISDERTNVSSNAFYAWIISNRWLQIRLEVLGSLIVFGAALFAVLGRDHLDPSMVGLSLSYALSVTQEITWLVRSYCDLQNQLVSIERIDEYQNLNSEAPHVLETDKDLPNNWPPQGRLEFRNYSTRYREGLDLVVKNISVNIQPGQKVGIVGRTGAGKSSLTLALFRIIEAANSHWAKASYNSPVSDAATAEGEVKDKKEKEKESEKEKPSLDLESVGVEEDGGSIWIDGIDISTVGLKYLRQHLAIIPQDPTLFAGTLRENLDPFNELQDADLWEALERAHLKEYISSLQGGLHFKVSQNGDNFSVGQRSLLCLARALLRKTKILVLDEATSSVDMQTDELIQRTIRTEFKDRTILTIAHRIKTIMDSDKILVLEQGRVQEFDSPQELLARDSLFYRLALQAGEVKEELKL</sequence>
<evidence type="ECO:0000256" key="3">
    <source>
        <dbReference type="ARBA" id="ARBA00022692"/>
    </source>
</evidence>
<dbReference type="Gene3D" id="1.20.1560.10">
    <property type="entry name" value="ABC transporter type 1, transmembrane domain"/>
    <property type="match status" value="2"/>
</dbReference>
<dbReference type="FunFam" id="3.40.50.300:FF:000997">
    <property type="entry name" value="Multidrug resistance-associated protein 1"/>
    <property type="match status" value="1"/>
</dbReference>
<gene>
    <name evidence="13" type="primary">ABCC1_4</name>
    <name evidence="13" type="ORF">DFQ27_005246</name>
</gene>
<dbReference type="InterPro" id="IPR003439">
    <property type="entry name" value="ABC_transporter-like_ATP-bd"/>
</dbReference>
<feature type="compositionally biased region" description="Basic and acidic residues" evidence="9">
    <location>
        <begin position="578"/>
        <end position="602"/>
    </location>
</feature>
<dbReference type="GO" id="GO:0000329">
    <property type="term" value="C:fungal-type vacuole membrane"/>
    <property type="evidence" value="ECO:0007669"/>
    <property type="project" value="UniProtKB-ARBA"/>
</dbReference>
<dbReference type="InterPro" id="IPR027417">
    <property type="entry name" value="P-loop_NTPase"/>
</dbReference>
<evidence type="ECO:0000259" key="12">
    <source>
        <dbReference type="PROSITE" id="PS50929"/>
    </source>
</evidence>
<comment type="caution">
    <text evidence="13">The sequence shown here is derived from an EMBL/GenBank/DDBJ whole genome shotgun (WGS) entry which is preliminary data.</text>
</comment>
<dbReference type="Proteomes" id="UP000807716">
    <property type="component" value="Unassembled WGS sequence"/>
</dbReference>
<evidence type="ECO:0000256" key="4">
    <source>
        <dbReference type="ARBA" id="ARBA00022737"/>
    </source>
</evidence>
<feature type="transmembrane region" description="Helical" evidence="10">
    <location>
        <begin position="218"/>
        <end position="239"/>
    </location>
</feature>
<dbReference type="GO" id="GO:0016887">
    <property type="term" value="F:ATP hydrolysis activity"/>
    <property type="evidence" value="ECO:0007669"/>
    <property type="project" value="InterPro"/>
</dbReference>
<feature type="compositionally biased region" description="Basic and acidic residues" evidence="9">
    <location>
        <begin position="839"/>
        <end position="849"/>
    </location>
</feature>
<evidence type="ECO:0000256" key="10">
    <source>
        <dbReference type="SAM" id="Phobius"/>
    </source>
</evidence>
<keyword evidence="3 10" id="KW-0812">Transmembrane</keyword>
<dbReference type="CDD" id="cd18603">
    <property type="entry name" value="ABC_6TM_MRP1_2_3_6_D2_like"/>
    <property type="match status" value="1"/>
</dbReference>
<evidence type="ECO:0000256" key="9">
    <source>
        <dbReference type="SAM" id="MobiDB-lite"/>
    </source>
</evidence>
<feature type="transmembrane region" description="Helical" evidence="10">
    <location>
        <begin position="376"/>
        <end position="395"/>
    </location>
</feature>
<keyword evidence="2" id="KW-0813">Transport</keyword>
<protein>
    <submittedName>
        <fullName evidence="13">Multidrug resistance-associated protein 1</fullName>
    </submittedName>
</protein>
<dbReference type="PROSITE" id="PS50929">
    <property type="entry name" value="ABC_TM1F"/>
    <property type="match status" value="2"/>
</dbReference>
<comment type="subcellular location">
    <subcellularLocation>
        <location evidence="1">Vacuole membrane</location>
        <topology evidence="1">Multi-pass membrane protein</topology>
    </subcellularLocation>
</comment>
<dbReference type="GO" id="GO:0005524">
    <property type="term" value="F:ATP binding"/>
    <property type="evidence" value="ECO:0007669"/>
    <property type="project" value="UniProtKB-KW"/>
</dbReference>
<feature type="region of interest" description="Disordered" evidence="9">
    <location>
        <begin position="1301"/>
        <end position="1327"/>
    </location>
</feature>
<dbReference type="PROSITE" id="PS50893">
    <property type="entry name" value="ABC_TRANSPORTER_2"/>
    <property type="match status" value="2"/>
</dbReference>
<feature type="region of interest" description="Disordered" evidence="9">
    <location>
        <begin position="578"/>
        <end position="623"/>
    </location>
</feature>
<dbReference type="CDD" id="cd03250">
    <property type="entry name" value="ABCC_MRP_domain1"/>
    <property type="match status" value="1"/>
</dbReference>
<evidence type="ECO:0000259" key="11">
    <source>
        <dbReference type="PROSITE" id="PS50893"/>
    </source>
</evidence>
<keyword evidence="6" id="KW-0067">ATP-binding</keyword>
<feature type="transmembrane region" description="Helical" evidence="10">
    <location>
        <begin position="1024"/>
        <end position="1046"/>
    </location>
</feature>
<dbReference type="Gene3D" id="3.40.50.300">
    <property type="entry name" value="P-loop containing nucleotide triphosphate hydrolases"/>
    <property type="match status" value="2"/>
</dbReference>
<dbReference type="CDD" id="cd03244">
    <property type="entry name" value="ABCC_MRP_domain2"/>
    <property type="match status" value="1"/>
</dbReference>
<feature type="domain" description="ABC transporter" evidence="11">
    <location>
        <begin position="1232"/>
        <end position="1516"/>
    </location>
</feature>
<dbReference type="SUPFAM" id="SSF52540">
    <property type="entry name" value="P-loop containing nucleoside triphosphate hydrolases"/>
    <property type="match status" value="3"/>
</dbReference>
<feature type="transmembrane region" description="Helical" evidence="10">
    <location>
        <begin position="85"/>
        <end position="101"/>
    </location>
</feature>
<feature type="domain" description="ABC transmembrane type-1" evidence="12">
    <location>
        <begin position="917"/>
        <end position="1194"/>
    </location>
</feature>
<keyword evidence="7 10" id="KW-1133">Transmembrane helix</keyword>
<keyword evidence="14" id="KW-1185">Reference proteome</keyword>
<dbReference type="EMBL" id="JAAAJB010000370">
    <property type="protein sequence ID" value="KAG0257232.1"/>
    <property type="molecule type" value="Genomic_DNA"/>
</dbReference>
<feature type="transmembrane region" description="Helical" evidence="10">
    <location>
        <begin position="54"/>
        <end position="73"/>
    </location>
</feature>
<dbReference type="InterPro" id="IPR050173">
    <property type="entry name" value="ABC_transporter_C-like"/>
</dbReference>
<feature type="transmembrane region" description="Helical" evidence="10">
    <location>
        <begin position="21"/>
        <end position="42"/>
    </location>
</feature>
<feature type="transmembrane region" description="Helical" evidence="10">
    <location>
        <begin position="1141"/>
        <end position="1159"/>
    </location>
</feature>
<feature type="transmembrane region" description="Helical" evidence="10">
    <location>
        <begin position="351"/>
        <end position="370"/>
    </location>
</feature>
<feature type="domain" description="ABC transporter" evidence="11">
    <location>
        <begin position="609"/>
        <end position="834"/>
    </location>
</feature>
<keyword evidence="5" id="KW-0547">Nucleotide-binding</keyword>
<feature type="compositionally biased region" description="Basic and acidic residues" evidence="9">
    <location>
        <begin position="1307"/>
        <end position="1326"/>
    </location>
</feature>
<organism evidence="13 14">
    <name type="scientific">Actinomortierella ambigua</name>
    <dbReference type="NCBI Taxonomy" id="1343610"/>
    <lineage>
        <taxon>Eukaryota</taxon>
        <taxon>Fungi</taxon>
        <taxon>Fungi incertae sedis</taxon>
        <taxon>Mucoromycota</taxon>
        <taxon>Mortierellomycotina</taxon>
        <taxon>Mortierellomycetes</taxon>
        <taxon>Mortierellales</taxon>
        <taxon>Mortierellaceae</taxon>
        <taxon>Actinomortierella</taxon>
    </lineage>
</organism>
<evidence type="ECO:0000256" key="2">
    <source>
        <dbReference type="ARBA" id="ARBA00022448"/>
    </source>
</evidence>
<dbReference type="InterPro" id="IPR017871">
    <property type="entry name" value="ABC_transporter-like_CS"/>
</dbReference>
<evidence type="ECO:0000256" key="8">
    <source>
        <dbReference type="ARBA" id="ARBA00023136"/>
    </source>
</evidence>
<feature type="transmembrane region" description="Helical" evidence="10">
    <location>
        <begin position="949"/>
        <end position="980"/>
    </location>
</feature>
<dbReference type="FunFam" id="1.20.1560.10:FF:000001">
    <property type="entry name" value="ATP-binding cassette subfamily C member 1"/>
    <property type="match status" value="1"/>
</dbReference>
<dbReference type="FunFam" id="3.40.50.300:FF:000163">
    <property type="entry name" value="Multidrug resistance-associated protein member 4"/>
    <property type="match status" value="1"/>
</dbReference>
<dbReference type="SMART" id="SM00382">
    <property type="entry name" value="AAA"/>
    <property type="match status" value="2"/>
</dbReference>
<proteinExistence type="predicted"/>
<keyword evidence="8 10" id="KW-0472">Membrane</keyword>
<dbReference type="Pfam" id="PF00664">
    <property type="entry name" value="ABC_membrane"/>
    <property type="match status" value="2"/>
</dbReference>
<dbReference type="PANTHER" id="PTHR24223">
    <property type="entry name" value="ATP-BINDING CASSETTE SUB-FAMILY C"/>
    <property type="match status" value="1"/>
</dbReference>
<dbReference type="CDD" id="cd18579">
    <property type="entry name" value="ABC_6TM_ABCC_D1"/>
    <property type="match status" value="1"/>
</dbReference>
<dbReference type="InterPro" id="IPR036640">
    <property type="entry name" value="ABC1_TM_sf"/>
</dbReference>
<dbReference type="FunFam" id="1.20.1560.10:FF:000006">
    <property type="entry name" value="ATP-binding cassette, sub-family C (CFTR/MRP), member 9"/>
    <property type="match status" value="1"/>
</dbReference>
<feature type="transmembrane region" description="Helical" evidence="10">
    <location>
        <begin position="917"/>
        <end position="937"/>
    </location>
</feature>
<feature type="transmembrane region" description="Helical" evidence="10">
    <location>
        <begin position="492"/>
        <end position="508"/>
    </location>
</feature>
<reference evidence="13" key="1">
    <citation type="journal article" date="2020" name="Fungal Divers.">
        <title>Resolving the Mortierellaceae phylogeny through synthesis of multi-gene phylogenetics and phylogenomics.</title>
        <authorList>
            <person name="Vandepol N."/>
            <person name="Liber J."/>
            <person name="Desiro A."/>
            <person name="Na H."/>
            <person name="Kennedy M."/>
            <person name="Barry K."/>
            <person name="Grigoriev I.V."/>
            <person name="Miller A.N."/>
            <person name="O'Donnell K."/>
            <person name="Stajich J.E."/>
            <person name="Bonito G."/>
        </authorList>
    </citation>
    <scope>NUCLEOTIDE SEQUENCE</scope>
    <source>
        <strain evidence="13">BC1065</strain>
    </source>
</reference>
<evidence type="ECO:0000313" key="13">
    <source>
        <dbReference type="EMBL" id="KAG0257232.1"/>
    </source>
</evidence>
<accession>A0A9P6U2V0</accession>
<evidence type="ECO:0000313" key="14">
    <source>
        <dbReference type="Proteomes" id="UP000807716"/>
    </source>
</evidence>
<dbReference type="PROSITE" id="PS00211">
    <property type="entry name" value="ABC_TRANSPORTER_1"/>
    <property type="match status" value="2"/>
</dbReference>
<dbReference type="SUPFAM" id="SSF90123">
    <property type="entry name" value="ABC transporter transmembrane region"/>
    <property type="match status" value="2"/>
</dbReference>
<name>A0A9P6U2V0_9FUNG</name>
<keyword evidence="4" id="KW-0677">Repeat</keyword>
<feature type="domain" description="ABC transmembrane type-1" evidence="12">
    <location>
        <begin position="233"/>
        <end position="523"/>
    </location>
</feature>
<dbReference type="GO" id="GO:0140359">
    <property type="term" value="F:ABC-type transporter activity"/>
    <property type="evidence" value="ECO:0007669"/>
    <property type="project" value="InterPro"/>
</dbReference>
<evidence type="ECO:0000256" key="1">
    <source>
        <dbReference type="ARBA" id="ARBA00004128"/>
    </source>
</evidence>
<evidence type="ECO:0000256" key="6">
    <source>
        <dbReference type="ARBA" id="ARBA00022840"/>
    </source>
</evidence>
<dbReference type="InterPro" id="IPR044746">
    <property type="entry name" value="ABCC_6TM_D1"/>
</dbReference>